<sequence length="179" mass="19659">MSEPLFSPSLISPTVASALPTDYSIRPLQRSDYHAGFLDVLRVLTTVGDITEQEFEARFDEMRNGGLGRGGGYHVLCILDGQGKIVGTGALVVERKFIHNLGLVGHIEDIAVAKDQQGKKLGLRIIQALDYVAEKVGCYKTILDCSEANEGFYVKCGFKRAGLEMAHYYEPPKSKYEAS</sequence>
<dbReference type="Proteomes" id="UP001320706">
    <property type="component" value="Unassembled WGS sequence"/>
</dbReference>
<keyword evidence="1" id="KW-0808">Transferase</keyword>
<dbReference type="EC" id="2.3.1.4" evidence="1"/>
<evidence type="ECO:0000313" key="1">
    <source>
        <dbReference type="EMBL" id="KAK8210254.1"/>
    </source>
</evidence>
<accession>A0ACC3SG54</accession>
<dbReference type="EMBL" id="JAMKPW020000015">
    <property type="protein sequence ID" value="KAK8210254.1"/>
    <property type="molecule type" value="Genomic_DNA"/>
</dbReference>
<comment type="caution">
    <text evidence="1">The sequence shown here is derived from an EMBL/GenBank/DDBJ whole genome shotgun (WGS) entry which is preliminary data.</text>
</comment>
<keyword evidence="2" id="KW-1185">Reference proteome</keyword>
<keyword evidence="1" id="KW-0012">Acyltransferase</keyword>
<proteinExistence type="predicted"/>
<evidence type="ECO:0000313" key="2">
    <source>
        <dbReference type="Proteomes" id="UP001320706"/>
    </source>
</evidence>
<reference evidence="1" key="1">
    <citation type="submission" date="2024-02" db="EMBL/GenBank/DDBJ databases">
        <title>Metagenome Assembled Genome of Zalaria obscura JY119.</title>
        <authorList>
            <person name="Vighnesh L."/>
            <person name="Jagadeeshwari U."/>
            <person name="Venkata Ramana C."/>
            <person name="Sasikala C."/>
        </authorList>
    </citation>
    <scope>NUCLEOTIDE SEQUENCE</scope>
    <source>
        <strain evidence="1">JY119</strain>
    </source>
</reference>
<organism evidence="1 2">
    <name type="scientific">Zalaria obscura</name>
    <dbReference type="NCBI Taxonomy" id="2024903"/>
    <lineage>
        <taxon>Eukaryota</taxon>
        <taxon>Fungi</taxon>
        <taxon>Dikarya</taxon>
        <taxon>Ascomycota</taxon>
        <taxon>Pezizomycotina</taxon>
        <taxon>Dothideomycetes</taxon>
        <taxon>Dothideomycetidae</taxon>
        <taxon>Dothideales</taxon>
        <taxon>Zalariaceae</taxon>
        <taxon>Zalaria</taxon>
    </lineage>
</organism>
<protein>
    <submittedName>
        <fullName evidence="1">Glucosamine-phosphate N-acetyltransferase-like protein</fullName>
        <ecNumber evidence="1">2.3.1.4</ecNumber>
    </submittedName>
</protein>
<name>A0ACC3SG54_9PEZI</name>
<gene>
    <name evidence="1" type="primary">GNA1</name>
    <name evidence="1" type="ORF">M8818_003421</name>
</gene>